<dbReference type="Pfam" id="PF07504">
    <property type="entry name" value="FTP"/>
    <property type="match status" value="1"/>
</dbReference>
<sequence length="163" mass="16810">MSRSVFSQLIQSVIALLIAFCSGCGGGGDGVTVRGSVTYDGKPVEKGYINFHSKDGKGRSVSGEIDGGKFSVKNVPTGKCRVEVVSTPPSQGPMSMEESVNNAKQKKSEPAKDEVPANAEGNNQVHDIASGTELNLALRPSSSPGPTPSKPASNAPGPIRGKN</sequence>
<gene>
    <name evidence="8" type="ORF">FTUN_8470</name>
</gene>
<evidence type="ECO:0000256" key="2">
    <source>
        <dbReference type="ARBA" id="ARBA00022723"/>
    </source>
</evidence>
<dbReference type="GO" id="GO:0006508">
    <property type="term" value="P:proteolysis"/>
    <property type="evidence" value="ECO:0007669"/>
    <property type="project" value="UniProtKB-KW"/>
</dbReference>
<evidence type="ECO:0000259" key="7">
    <source>
        <dbReference type="Pfam" id="PF07504"/>
    </source>
</evidence>
<dbReference type="AlphaFoldDB" id="A0A6M5Z5J2"/>
<dbReference type="GO" id="GO:0046872">
    <property type="term" value="F:metal ion binding"/>
    <property type="evidence" value="ECO:0007669"/>
    <property type="project" value="UniProtKB-KW"/>
</dbReference>
<dbReference type="EMBL" id="CP053452">
    <property type="protein sequence ID" value="QJX00832.1"/>
    <property type="molecule type" value="Genomic_DNA"/>
</dbReference>
<feature type="compositionally biased region" description="Basic and acidic residues" evidence="6">
    <location>
        <begin position="106"/>
        <end position="115"/>
    </location>
</feature>
<keyword evidence="1" id="KW-0645">Protease</keyword>
<keyword evidence="3" id="KW-0378">Hydrolase</keyword>
<keyword evidence="4" id="KW-0862">Zinc</keyword>
<dbReference type="GO" id="GO:0008237">
    <property type="term" value="F:metallopeptidase activity"/>
    <property type="evidence" value="ECO:0007669"/>
    <property type="project" value="UniProtKB-KW"/>
</dbReference>
<organism evidence="8 9">
    <name type="scientific">Frigoriglobus tundricola</name>
    <dbReference type="NCBI Taxonomy" id="2774151"/>
    <lineage>
        <taxon>Bacteria</taxon>
        <taxon>Pseudomonadati</taxon>
        <taxon>Planctomycetota</taxon>
        <taxon>Planctomycetia</taxon>
        <taxon>Gemmatales</taxon>
        <taxon>Gemmataceae</taxon>
        <taxon>Frigoriglobus</taxon>
    </lineage>
</organism>
<feature type="domain" description="FTP" evidence="7">
    <location>
        <begin position="38"/>
        <end position="64"/>
    </location>
</feature>
<evidence type="ECO:0000313" key="8">
    <source>
        <dbReference type="EMBL" id="QJX00832.1"/>
    </source>
</evidence>
<evidence type="ECO:0000256" key="6">
    <source>
        <dbReference type="SAM" id="MobiDB-lite"/>
    </source>
</evidence>
<evidence type="ECO:0000313" key="9">
    <source>
        <dbReference type="Proteomes" id="UP000503447"/>
    </source>
</evidence>
<reference evidence="9" key="1">
    <citation type="submission" date="2020-05" db="EMBL/GenBank/DDBJ databases">
        <title>Frigoriglobus tundricola gen. nov., sp. nov., a psychrotolerant cellulolytic planctomycete of the family Gemmataceae with two divergent copies of 16S rRNA gene.</title>
        <authorList>
            <person name="Kulichevskaya I.S."/>
            <person name="Ivanova A.A."/>
            <person name="Naumoff D.G."/>
            <person name="Beletsky A.V."/>
            <person name="Rijpstra W.I.C."/>
            <person name="Sinninghe Damste J.S."/>
            <person name="Mardanov A.V."/>
            <person name="Ravin N.V."/>
            <person name="Dedysh S.N."/>
        </authorList>
    </citation>
    <scope>NUCLEOTIDE SEQUENCE [LARGE SCALE GENOMIC DNA]</scope>
    <source>
        <strain evidence="9">PL17</strain>
    </source>
</reference>
<evidence type="ECO:0000256" key="3">
    <source>
        <dbReference type="ARBA" id="ARBA00022801"/>
    </source>
</evidence>
<feature type="compositionally biased region" description="Polar residues" evidence="6">
    <location>
        <begin position="87"/>
        <end position="103"/>
    </location>
</feature>
<protein>
    <recommendedName>
        <fullName evidence="7">FTP domain-containing protein</fullName>
    </recommendedName>
</protein>
<name>A0A6M5Z5J2_9BACT</name>
<dbReference type="KEGG" id="ftj:FTUN_8470"/>
<accession>A0A6M5Z5J2</accession>
<evidence type="ECO:0000256" key="4">
    <source>
        <dbReference type="ARBA" id="ARBA00022833"/>
    </source>
</evidence>
<keyword evidence="5" id="KW-0482">Metalloprotease</keyword>
<dbReference type="InterPro" id="IPR011096">
    <property type="entry name" value="FTP_domain"/>
</dbReference>
<keyword evidence="2" id="KW-0479">Metal-binding</keyword>
<dbReference type="RefSeq" id="WP_171475500.1">
    <property type="nucleotide sequence ID" value="NZ_CP053452.2"/>
</dbReference>
<dbReference type="Proteomes" id="UP000503447">
    <property type="component" value="Chromosome"/>
</dbReference>
<proteinExistence type="predicted"/>
<keyword evidence="9" id="KW-1185">Reference proteome</keyword>
<evidence type="ECO:0000256" key="1">
    <source>
        <dbReference type="ARBA" id="ARBA00022670"/>
    </source>
</evidence>
<evidence type="ECO:0000256" key="5">
    <source>
        <dbReference type="ARBA" id="ARBA00023049"/>
    </source>
</evidence>
<feature type="region of interest" description="Disordered" evidence="6">
    <location>
        <begin position="86"/>
        <end position="163"/>
    </location>
</feature>